<sequence>MKLLPYALLVASTSGCKWAHLADKLGRNPHEERRLEEKVLPTKPKAKLNPTLASDLPYYHYDGVGSFEMRWGFFGVGMEEEIELEFTLSSDIFSGIGFDCTSSRMCDMVVGNGGGRNEAFLEDFFEVEGDREPHTDEELGGTNDLKIVKLDYNSQYQSVLRFRRKLNTGDKWDAEIKKDYMDLVYAWCEEPFCVDTHSAHAPGSWNIISVDMSGGQSEMMREQAVKMVEEADCTAGSEDLCSCSQLIKRGAIDNFDECTQEAAIEYCKQFGGCSVSGTF</sequence>
<reference evidence="3" key="1">
    <citation type="journal article" date="2023" name="Commun. Biol.">
        <title>Genome analysis of Parmales, the sister group of diatoms, reveals the evolutionary specialization of diatoms from phago-mixotrophs to photoautotrophs.</title>
        <authorList>
            <person name="Ban H."/>
            <person name="Sato S."/>
            <person name="Yoshikawa S."/>
            <person name="Yamada K."/>
            <person name="Nakamura Y."/>
            <person name="Ichinomiya M."/>
            <person name="Sato N."/>
            <person name="Blanc-Mathieu R."/>
            <person name="Endo H."/>
            <person name="Kuwata A."/>
            <person name="Ogata H."/>
        </authorList>
    </citation>
    <scope>NUCLEOTIDE SEQUENCE [LARGE SCALE GENOMIC DNA]</scope>
    <source>
        <strain evidence="3">NIES 3700</strain>
    </source>
</reference>
<dbReference type="PROSITE" id="PS51257">
    <property type="entry name" value="PROKAR_LIPOPROTEIN"/>
    <property type="match status" value="1"/>
</dbReference>
<keyword evidence="3" id="KW-1185">Reference proteome</keyword>
<dbReference type="Pfam" id="PF03351">
    <property type="entry name" value="DOMON"/>
    <property type="match status" value="1"/>
</dbReference>
<dbReference type="CDD" id="cd09631">
    <property type="entry name" value="DOMON_DOH"/>
    <property type="match status" value="1"/>
</dbReference>
<dbReference type="InterPro" id="IPR045266">
    <property type="entry name" value="DOH_DOMON"/>
</dbReference>
<protein>
    <recommendedName>
        <fullName evidence="1">DOMON domain-containing protein</fullName>
    </recommendedName>
</protein>
<evidence type="ECO:0000313" key="3">
    <source>
        <dbReference type="Proteomes" id="UP001165122"/>
    </source>
</evidence>
<dbReference type="AlphaFoldDB" id="A0A9W7CHK4"/>
<proteinExistence type="predicted"/>
<evidence type="ECO:0000259" key="1">
    <source>
        <dbReference type="PROSITE" id="PS50836"/>
    </source>
</evidence>
<dbReference type="PROSITE" id="PS50836">
    <property type="entry name" value="DOMON"/>
    <property type="match status" value="1"/>
</dbReference>
<accession>A0A9W7CHK4</accession>
<dbReference type="Proteomes" id="UP001165122">
    <property type="component" value="Unassembled WGS sequence"/>
</dbReference>
<name>A0A9W7CHK4_9STRA</name>
<organism evidence="2 3">
    <name type="scientific">Triparma laevis f. longispina</name>
    <dbReference type="NCBI Taxonomy" id="1714387"/>
    <lineage>
        <taxon>Eukaryota</taxon>
        <taxon>Sar</taxon>
        <taxon>Stramenopiles</taxon>
        <taxon>Ochrophyta</taxon>
        <taxon>Bolidophyceae</taxon>
        <taxon>Parmales</taxon>
        <taxon>Triparmaceae</taxon>
        <taxon>Triparma</taxon>
    </lineage>
</organism>
<dbReference type="EMBL" id="BRXW01000093">
    <property type="protein sequence ID" value="GMI05968.1"/>
    <property type="molecule type" value="Genomic_DNA"/>
</dbReference>
<evidence type="ECO:0000313" key="2">
    <source>
        <dbReference type="EMBL" id="GMI05968.1"/>
    </source>
</evidence>
<dbReference type="InterPro" id="IPR005018">
    <property type="entry name" value="DOMON_domain"/>
</dbReference>
<dbReference type="OrthoDB" id="188511at2759"/>
<feature type="domain" description="DOMON" evidence="1">
    <location>
        <begin position="65"/>
        <end position="188"/>
    </location>
</feature>
<comment type="caution">
    <text evidence="2">The sequence shown here is derived from an EMBL/GenBank/DDBJ whole genome shotgun (WGS) entry which is preliminary data.</text>
</comment>
<gene>
    <name evidence="2" type="ORF">TrLO_g5641</name>
</gene>